<dbReference type="Proteomes" id="UP000799423">
    <property type="component" value="Unassembled WGS sequence"/>
</dbReference>
<dbReference type="AlphaFoldDB" id="A0A6A7AUU6"/>
<protein>
    <submittedName>
        <fullName evidence="3">Uncharacterized protein</fullName>
    </submittedName>
</protein>
<dbReference type="InterPro" id="IPR020999">
    <property type="entry name" value="Chitin_synth_reg_RCR"/>
</dbReference>
<sequence length="212" mass="23640">MVLAKRYNCIIDDDGYRQCYSDDSFWYTDKGIIIKWIILITFFLVFFGWFVGGYIHAKQRLRKGLPLLAYHRFLIPYSTRRAANPPQNHFTFYQTQQNPYHSNSNQYTQRQDGAWTDPPPLYQNTDSPPQYFAPPVGATKMSPSQGGGGGVEMSGYGAPQGGQVNGVVGANTGDVEQGGSSGMQSQSQTPGLPPRPETARTKLMGVVGRFRR</sequence>
<keyword evidence="2" id="KW-0472">Membrane</keyword>
<reference evidence="3" key="1">
    <citation type="submission" date="2020-01" db="EMBL/GenBank/DDBJ databases">
        <authorList>
            <consortium name="DOE Joint Genome Institute"/>
            <person name="Haridas S."/>
            <person name="Albert R."/>
            <person name="Binder M."/>
            <person name="Bloem J."/>
            <person name="Labutti K."/>
            <person name="Salamov A."/>
            <person name="Andreopoulos B."/>
            <person name="Baker S.E."/>
            <person name="Barry K."/>
            <person name="Bills G."/>
            <person name="Bluhm B.H."/>
            <person name="Cannon C."/>
            <person name="Castanera R."/>
            <person name="Culley D.E."/>
            <person name="Daum C."/>
            <person name="Ezra D."/>
            <person name="Gonzalez J.B."/>
            <person name="Henrissat B."/>
            <person name="Kuo A."/>
            <person name="Liang C."/>
            <person name="Lipzen A."/>
            <person name="Lutzoni F."/>
            <person name="Magnuson J."/>
            <person name="Mondo S."/>
            <person name="Nolan M."/>
            <person name="Ohm R."/>
            <person name="Pangilinan J."/>
            <person name="Park H.-J."/>
            <person name="Ramirez L."/>
            <person name="Alfaro M."/>
            <person name="Sun H."/>
            <person name="Tritt A."/>
            <person name="Yoshinaga Y."/>
            <person name="Zwiers L.-H."/>
            <person name="Turgeon B.G."/>
            <person name="Goodwin S.B."/>
            <person name="Spatafora J.W."/>
            <person name="Crous P.W."/>
            <person name="Grigoriev I.V."/>
        </authorList>
    </citation>
    <scope>NUCLEOTIDE SEQUENCE</scope>
    <source>
        <strain evidence="3">IPT5</strain>
    </source>
</reference>
<evidence type="ECO:0000256" key="1">
    <source>
        <dbReference type="SAM" id="MobiDB-lite"/>
    </source>
</evidence>
<evidence type="ECO:0000313" key="3">
    <source>
        <dbReference type="EMBL" id="KAF2846833.1"/>
    </source>
</evidence>
<organism evidence="3 4">
    <name type="scientific">Plenodomus tracheiphilus IPT5</name>
    <dbReference type="NCBI Taxonomy" id="1408161"/>
    <lineage>
        <taxon>Eukaryota</taxon>
        <taxon>Fungi</taxon>
        <taxon>Dikarya</taxon>
        <taxon>Ascomycota</taxon>
        <taxon>Pezizomycotina</taxon>
        <taxon>Dothideomycetes</taxon>
        <taxon>Pleosporomycetidae</taxon>
        <taxon>Pleosporales</taxon>
        <taxon>Pleosporineae</taxon>
        <taxon>Leptosphaeriaceae</taxon>
        <taxon>Plenodomus</taxon>
    </lineage>
</organism>
<evidence type="ECO:0000313" key="4">
    <source>
        <dbReference type="Proteomes" id="UP000799423"/>
    </source>
</evidence>
<name>A0A6A7AUU6_9PLEO</name>
<dbReference type="OrthoDB" id="5400539at2759"/>
<keyword evidence="2" id="KW-1133">Transmembrane helix</keyword>
<dbReference type="Pfam" id="PF12273">
    <property type="entry name" value="RCR"/>
    <property type="match status" value="1"/>
</dbReference>
<proteinExistence type="predicted"/>
<keyword evidence="4" id="KW-1185">Reference proteome</keyword>
<keyword evidence="2" id="KW-0812">Transmembrane</keyword>
<feature type="region of interest" description="Disordered" evidence="1">
    <location>
        <begin position="162"/>
        <end position="212"/>
    </location>
</feature>
<evidence type="ECO:0000256" key="2">
    <source>
        <dbReference type="SAM" id="Phobius"/>
    </source>
</evidence>
<gene>
    <name evidence="3" type="ORF">T440DRAFT_220222</name>
</gene>
<feature type="transmembrane region" description="Helical" evidence="2">
    <location>
        <begin position="33"/>
        <end position="55"/>
    </location>
</feature>
<dbReference type="EMBL" id="MU006331">
    <property type="protein sequence ID" value="KAF2846833.1"/>
    <property type="molecule type" value="Genomic_DNA"/>
</dbReference>
<accession>A0A6A7AUU6</accession>